<keyword evidence="2" id="KW-1185">Reference proteome</keyword>
<dbReference type="Proteomes" id="UP001225316">
    <property type="component" value="Unassembled WGS sequence"/>
</dbReference>
<dbReference type="SUPFAM" id="SSF102588">
    <property type="entry name" value="LmbE-like"/>
    <property type="match status" value="1"/>
</dbReference>
<dbReference type="SUPFAM" id="SSF52317">
    <property type="entry name" value="Class I glutamine amidotransferase-like"/>
    <property type="match status" value="1"/>
</dbReference>
<dbReference type="InterPro" id="IPR024078">
    <property type="entry name" value="LmbE-like_dom_sf"/>
</dbReference>
<gene>
    <name evidence="1" type="ORF">QEH52_03215</name>
</gene>
<dbReference type="Pfam" id="PF02585">
    <property type="entry name" value="PIG-L"/>
    <property type="match status" value="1"/>
</dbReference>
<evidence type="ECO:0000313" key="1">
    <source>
        <dbReference type="EMBL" id="MDQ8206502.1"/>
    </source>
</evidence>
<proteinExistence type="predicted"/>
<organism evidence="1 2">
    <name type="scientific">Thalassobacterium maritimum</name>
    <dbReference type="NCBI Taxonomy" id="3041265"/>
    <lineage>
        <taxon>Bacteria</taxon>
        <taxon>Pseudomonadati</taxon>
        <taxon>Verrucomicrobiota</taxon>
        <taxon>Opitutia</taxon>
        <taxon>Puniceicoccales</taxon>
        <taxon>Coraliomargaritaceae</taxon>
        <taxon>Thalassobacterium</taxon>
    </lineage>
</organism>
<dbReference type="EMBL" id="JARXHW010000004">
    <property type="protein sequence ID" value="MDQ8206502.1"/>
    <property type="molecule type" value="Genomic_DNA"/>
</dbReference>
<dbReference type="InterPro" id="IPR003737">
    <property type="entry name" value="GlcNAc_PI_deacetylase-related"/>
</dbReference>
<dbReference type="Gene3D" id="3.40.50.10320">
    <property type="entry name" value="LmbE-like"/>
    <property type="match status" value="1"/>
</dbReference>
<protein>
    <submittedName>
        <fullName evidence="1">PIG-L family deacetylase</fullName>
    </submittedName>
</protein>
<evidence type="ECO:0000313" key="2">
    <source>
        <dbReference type="Proteomes" id="UP001225316"/>
    </source>
</evidence>
<dbReference type="PANTHER" id="PTHR12993">
    <property type="entry name" value="N-ACETYLGLUCOSAMINYL-PHOSPHATIDYLINOSITOL DE-N-ACETYLASE-RELATED"/>
    <property type="match status" value="1"/>
</dbReference>
<name>A0ABU1AQR5_9BACT</name>
<accession>A0ABU1AQR5</accession>
<reference evidence="1 2" key="1">
    <citation type="submission" date="2023-04" db="EMBL/GenBank/DDBJ databases">
        <title>A novel bacteria isolated from coastal sediment.</title>
        <authorList>
            <person name="Liu X.-J."/>
            <person name="Du Z.-J."/>
        </authorList>
    </citation>
    <scope>NUCLEOTIDE SEQUENCE [LARGE SCALE GENOMIC DNA]</scope>
    <source>
        <strain evidence="1 2">SDUM461003</strain>
    </source>
</reference>
<sequence length="817" mass="89274">MLSPFATAESRPIEPLASGALQLSLQKLDTLGSVLYVAAHPDDENTKLIAYLANGERVDTTYLSLTRGDGGQNLIGGDLGEKLGMIRTQELLAARRIDGGQQRFSRAIDFGYSKTPEETLAIWDQDAALADVVWAIRSLRPDVIITRFSLEAGYTHGHHTASARLAKEAFTAAADPARFPEQLEFVEPWAAQRLLWNTSKWFYQRRGIEFDTKDVFFVETGGYNHLLGEAYSEIAAHSRTCHMSQGFGATPELGESKEYFKTLAGTEPEGSLFAGIDTTWGRVANSEPVAAAIQMAIERFNPSKPEAVLPQLLQAHRALSALPASFWQSKKLQELEVVIAACLALDVESIAASASAVPGAEVALDLRAIQRASLPVSIAFATRRADLARAKVYALPRNHLVHVSETAQIAANASISQPYWLRQPAERGSYMVDELSQIGAPENPAAIPIYVRLIVDGESIIFTIPSTYNFNDPIHGESKQPFTVTPPVMVNLEEGTHILGQNEPRQFTARVIAASDIAAATVHFEAGDGWRVEPASIPFSLEAGKELQVTAKLIPPTAASRTSLRASVEFEGQLYTRGYEALDYQHIPQQTLFPTATAAAVLLDVKIAGERIGYIPGAGDTIPEALRRIGYAVDTLTEADMNPETLAAYDTVVFGIRALNTNDRIAFYMPALFEYAQQGGVVVMQYNTNRGLKTMEYAPFPFTITRDRVTDETASMRFLAPDHRVLQFPNAITTADFEGWVQERGLYFAGDWDEAYTPIFAANDPGESPLAGSLLIAPIGEGYYVYSGLSWFRQLPAGVPGAYRLFANLMSLGQPAE</sequence>
<comment type="caution">
    <text evidence="1">The sequence shown here is derived from an EMBL/GenBank/DDBJ whole genome shotgun (WGS) entry which is preliminary data.</text>
</comment>
<dbReference type="PANTHER" id="PTHR12993:SF11">
    <property type="entry name" value="N-ACETYLGLUCOSAMINYL-PHOSPHATIDYLINOSITOL DE-N-ACETYLASE"/>
    <property type="match status" value="1"/>
</dbReference>
<dbReference type="InterPro" id="IPR029062">
    <property type="entry name" value="Class_I_gatase-like"/>
</dbReference>